<name>A0A7Z2GRH3_9BURK</name>
<dbReference type="Gene3D" id="2.60.200.60">
    <property type="match status" value="1"/>
</dbReference>
<dbReference type="Pfam" id="PF05488">
    <property type="entry name" value="PAAR_motif"/>
    <property type="match status" value="1"/>
</dbReference>
<sequence>MGRSFILLGDKTDHGGTVITASGHAQTGGRNIACVGDKVKCPRHKDDETIVTGDASLLIDGKPVARDGDKTSCGATLIASQSSSHVG</sequence>
<dbReference type="CDD" id="cd14744">
    <property type="entry name" value="PAAR_CT_2"/>
    <property type="match status" value="1"/>
</dbReference>
<organism evidence="1 2">
    <name type="scientific">Paraburkholderia acidisoli</name>
    <dbReference type="NCBI Taxonomy" id="2571748"/>
    <lineage>
        <taxon>Bacteria</taxon>
        <taxon>Pseudomonadati</taxon>
        <taxon>Pseudomonadota</taxon>
        <taxon>Betaproteobacteria</taxon>
        <taxon>Burkholderiales</taxon>
        <taxon>Burkholderiaceae</taxon>
        <taxon>Paraburkholderia</taxon>
    </lineage>
</organism>
<dbReference type="EMBL" id="CP046916">
    <property type="protein sequence ID" value="QGZ66446.1"/>
    <property type="molecule type" value="Genomic_DNA"/>
</dbReference>
<accession>A0A7Z2GRH3</accession>
<dbReference type="AlphaFoldDB" id="A0A7Z2GRH3"/>
<reference evidence="1 2" key="1">
    <citation type="submission" date="2019-12" db="EMBL/GenBank/DDBJ databases">
        <title>Paraburkholderia acidiphila 7Q-K02 sp. nov and Paraburkholderia acidisoli DHF22 sp. nov., two strains isolated from forest soil.</title>
        <authorList>
            <person name="Gao Z."/>
            <person name="Qiu L."/>
        </authorList>
    </citation>
    <scope>NUCLEOTIDE SEQUENCE [LARGE SCALE GENOMIC DNA]</scope>
    <source>
        <strain evidence="1 2">DHF22</strain>
    </source>
</reference>
<dbReference type="RefSeq" id="WP_158957790.1">
    <property type="nucleotide sequence ID" value="NZ_CP046916.1"/>
</dbReference>
<evidence type="ECO:0000313" key="1">
    <source>
        <dbReference type="EMBL" id="QGZ66446.1"/>
    </source>
</evidence>
<gene>
    <name evidence="1" type="ORF">FAZ98_32205</name>
</gene>
<dbReference type="OrthoDB" id="8565659at2"/>
<dbReference type="InterPro" id="IPR008727">
    <property type="entry name" value="PAAR_motif"/>
</dbReference>
<dbReference type="KEGG" id="pacs:FAZ98_32205"/>
<dbReference type="Proteomes" id="UP000433577">
    <property type="component" value="Chromosome 4"/>
</dbReference>
<proteinExistence type="predicted"/>
<evidence type="ECO:0000313" key="2">
    <source>
        <dbReference type="Proteomes" id="UP000433577"/>
    </source>
</evidence>
<protein>
    <submittedName>
        <fullName evidence="1">PAAR domain-containing protein</fullName>
    </submittedName>
</protein>
<keyword evidence="2" id="KW-1185">Reference proteome</keyword>